<evidence type="ECO:0000313" key="2">
    <source>
        <dbReference type="EMBL" id="TCG03465.1"/>
    </source>
</evidence>
<dbReference type="EMBL" id="MWML01000400">
    <property type="protein sequence ID" value="TCG03465.1"/>
    <property type="molecule type" value="Genomic_DNA"/>
</dbReference>
<reference evidence="2 3" key="1">
    <citation type="submission" date="2017-02" db="EMBL/GenBank/DDBJ databases">
        <title>Paraburkholderia sophoroidis sp. nov. and Paraburkholderia steynii sp. nov. rhizobial symbionts of the fynbos legume Hypocalyptus sophoroides.</title>
        <authorList>
            <person name="Steenkamp E.T."/>
            <person name="Beukes C.W."/>
            <person name="Van Zyl E."/>
            <person name="Avontuur J."/>
            <person name="Chan W.Y."/>
            <person name="Hassen A."/>
            <person name="Palmer M."/>
            <person name="Mthombeni L."/>
            <person name="Phalane F."/>
            <person name="Sereme K."/>
            <person name="Venter S.N."/>
        </authorList>
    </citation>
    <scope>NUCLEOTIDE SEQUENCE [LARGE SCALE GENOMIC DNA]</scope>
    <source>
        <strain evidence="2 3">HC1.1ba</strain>
    </source>
</reference>
<organism evidence="2 3">
    <name type="scientific">Paraburkholderia steynii</name>
    <dbReference type="NCBI Taxonomy" id="1245441"/>
    <lineage>
        <taxon>Bacteria</taxon>
        <taxon>Pseudomonadati</taxon>
        <taxon>Pseudomonadota</taxon>
        <taxon>Betaproteobacteria</taxon>
        <taxon>Burkholderiales</taxon>
        <taxon>Burkholderiaceae</taxon>
        <taxon>Paraburkholderia</taxon>
    </lineage>
</organism>
<feature type="compositionally biased region" description="Basic and acidic residues" evidence="1">
    <location>
        <begin position="69"/>
        <end position="83"/>
    </location>
</feature>
<sequence length="95" mass="10553">MLIRGARVVRSRCFETLVANVETLTVPSIRHTVTRAPRRNASQRAGVRVDLIAHMPRDEPRAGNCGDACRLRDPTISRKRTEGTQRPVSIGHRGA</sequence>
<protein>
    <submittedName>
        <fullName evidence="2">Uncharacterized protein</fullName>
    </submittedName>
</protein>
<keyword evidence="3" id="KW-1185">Reference proteome</keyword>
<accession>A0A4R0X4Z6</accession>
<dbReference type="Proteomes" id="UP000294200">
    <property type="component" value="Unassembled WGS sequence"/>
</dbReference>
<name>A0A4R0X4Z6_9BURK</name>
<evidence type="ECO:0000256" key="1">
    <source>
        <dbReference type="SAM" id="MobiDB-lite"/>
    </source>
</evidence>
<gene>
    <name evidence="2" type="ORF">BZM27_48235</name>
</gene>
<evidence type="ECO:0000313" key="3">
    <source>
        <dbReference type="Proteomes" id="UP000294200"/>
    </source>
</evidence>
<proteinExistence type="predicted"/>
<comment type="caution">
    <text evidence="2">The sequence shown here is derived from an EMBL/GenBank/DDBJ whole genome shotgun (WGS) entry which is preliminary data.</text>
</comment>
<feature type="region of interest" description="Disordered" evidence="1">
    <location>
        <begin position="57"/>
        <end position="95"/>
    </location>
</feature>
<dbReference type="AlphaFoldDB" id="A0A4R0X4Z6"/>